<organism evidence="4 5">
    <name type="scientific">Pararhodobacter zhoushanensis</name>
    <dbReference type="NCBI Taxonomy" id="2479545"/>
    <lineage>
        <taxon>Bacteria</taxon>
        <taxon>Pseudomonadati</taxon>
        <taxon>Pseudomonadota</taxon>
        <taxon>Alphaproteobacteria</taxon>
        <taxon>Rhodobacterales</taxon>
        <taxon>Paracoccaceae</taxon>
        <taxon>Pararhodobacter</taxon>
    </lineage>
</organism>
<dbReference type="Gene3D" id="2.40.128.20">
    <property type="match status" value="1"/>
</dbReference>
<proteinExistence type="inferred from homology"/>
<evidence type="ECO:0000313" key="4">
    <source>
        <dbReference type="EMBL" id="MCW1934146.1"/>
    </source>
</evidence>
<name>A0ABT3H2Y8_9RHOB</name>
<keyword evidence="5" id="KW-1185">Reference proteome</keyword>
<comment type="subunit">
    <text evidence="2">Homodimer.</text>
</comment>
<keyword evidence="2" id="KW-0449">Lipoprotein</keyword>
<dbReference type="InterPro" id="IPR002446">
    <property type="entry name" value="Lipocalin_bac"/>
</dbReference>
<dbReference type="SUPFAM" id="SSF50814">
    <property type="entry name" value="Lipocalins"/>
    <property type="match status" value="1"/>
</dbReference>
<dbReference type="RefSeq" id="WP_264506969.1">
    <property type="nucleotide sequence ID" value="NZ_JAPDFL010000001.1"/>
</dbReference>
<evidence type="ECO:0000256" key="1">
    <source>
        <dbReference type="ARBA" id="ARBA00006889"/>
    </source>
</evidence>
<evidence type="ECO:0000259" key="3">
    <source>
        <dbReference type="Pfam" id="PF08212"/>
    </source>
</evidence>
<keyword evidence="2" id="KW-0472">Membrane</keyword>
<accession>A0ABT3H2Y8</accession>
<dbReference type="PIRSF" id="PIRSF036893">
    <property type="entry name" value="Lipocalin_ApoD"/>
    <property type="match status" value="1"/>
</dbReference>
<dbReference type="PRINTS" id="PR01171">
    <property type="entry name" value="BCTLIPOCALIN"/>
</dbReference>
<comment type="similarity">
    <text evidence="1 2">Belongs to the calycin superfamily. Lipocalin family.</text>
</comment>
<gene>
    <name evidence="4" type="ORF">OKW52_18270</name>
</gene>
<dbReference type="Pfam" id="PF08212">
    <property type="entry name" value="Lipocalin_2"/>
    <property type="match status" value="1"/>
</dbReference>
<dbReference type="PANTHER" id="PTHR10612:SF34">
    <property type="entry name" value="APOLIPOPROTEIN D"/>
    <property type="match status" value="1"/>
</dbReference>
<feature type="domain" description="Lipocalin/cytosolic fatty-acid binding" evidence="3">
    <location>
        <begin position="37"/>
        <end position="177"/>
    </location>
</feature>
<evidence type="ECO:0000256" key="2">
    <source>
        <dbReference type="PIRNR" id="PIRNR036893"/>
    </source>
</evidence>
<keyword evidence="2" id="KW-0446">Lipid-binding</keyword>
<dbReference type="CDD" id="cd19438">
    <property type="entry name" value="lipocalin_Blc-like"/>
    <property type="match status" value="1"/>
</dbReference>
<reference evidence="4 5" key="1">
    <citation type="submission" date="2022-10" db="EMBL/GenBank/DDBJ databases">
        <title>Pararhodobacter sp. nov., isolated from marine algae.</title>
        <authorList>
            <person name="Choi B.J."/>
            <person name="Kim J.M."/>
            <person name="Lee J.K."/>
            <person name="Choi D.G."/>
            <person name="Jeon C.O."/>
        </authorList>
    </citation>
    <scope>NUCLEOTIDE SEQUENCE [LARGE SCALE GENOMIC DNA]</scope>
    <source>
        <strain evidence="4 5">ZQ420</strain>
    </source>
</reference>
<comment type="subcellular location">
    <subcellularLocation>
        <location evidence="2">Cell outer membrane</location>
    </subcellularLocation>
</comment>
<keyword evidence="2" id="KW-0998">Cell outer membrane</keyword>
<evidence type="ECO:0000313" key="5">
    <source>
        <dbReference type="Proteomes" id="UP001208938"/>
    </source>
</evidence>
<dbReference type="InterPro" id="IPR000566">
    <property type="entry name" value="Lipocln_cytosolic_FA-bd_dom"/>
</dbReference>
<comment type="caution">
    <text evidence="4">The sequence shown here is derived from an EMBL/GenBank/DDBJ whole genome shotgun (WGS) entry which is preliminary data.</text>
</comment>
<dbReference type="InterPro" id="IPR047202">
    <property type="entry name" value="Lipocalin_Blc-like_dom"/>
</dbReference>
<dbReference type="InterPro" id="IPR022271">
    <property type="entry name" value="Lipocalin_ApoD"/>
</dbReference>
<dbReference type="InterPro" id="IPR012674">
    <property type="entry name" value="Calycin"/>
</dbReference>
<dbReference type="PANTHER" id="PTHR10612">
    <property type="entry name" value="APOLIPOPROTEIN D"/>
    <property type="match status" value="1"/>
</dbReference>
<dbReference type="PROSITE" id="PS00213">
    <property type="entry name" value="LIPOCALIN"/>
    <property type="match status" value="1"/>
</dbReference>
<protein>
    <recommendedName>
        <fullName evidence="2">Outer membrane lipoprotein Blc</fullName>
    </recommendedName>
</protein>
<dbReference type="InterPro" id="IPR022272">
    <property type="entry name" value="Lipocalin_CS"/>
</dbReference>
<sequence length="179" mass="19864">MRTTLSTALFAMGITATKPQQDRHGDPKAPIRSVQDLDLQRYAGLWYALAHYPNRFERDCYATTATYSLNPDGSVTVENRCRKGSLNGPEDGVTGKAEVTGPGQLKVGFVKYLPFIRGDYWVLDVTSDYHLAVVGEPGRTYGWVLSRDPHPGAELMEHAEAVLKRNGYNPALLERVVQP</sequence>
<dbReference type="EMBL" id="JAPDFL010000001">
    <property type="protein sequence ID" value="MCW1934146.1"/>
    <property type="molecule type" value="Genomic_DNA"/>
</dbReference>
<comment type="function">
    <text evidence="2">Involved in the storage or transport of lipids necessary for membrane maintenance under stressful conditions. Displays a binding preference for lysophospholipids.</text>
</comment>
<dbReference type="Proteomes" id="UP001208938">
    <property type="component" value="Unassembled WGS sequence"/>
</dbReference>